<dbReference type="RefSeq" id="WP_316000846.1">
    <property type="nucleotide sequence ID" value="NZ_JAWDIU010000001.1"/>
</dbReference>
<dbReference type="InterPro" id="IPR003812">
    <property type="entry name" value="Fido"/>
</dbReference>
<evidence type="ECO:0000313" key="3">
    <source>
        <dbReference type="Proteomes" id="UP001256673"/>
    </source>
</evidence>
<dbReference type="PROSITE" id="PS51459">
    <property type="entry name" value="FIDO"/>
    <property type="match status" value="1"/>
</dbReference>
<evidence type="ECO:0000313" key="2">
    <source>
        <dbReference type="EMBL" id="MDU0326143.1"/>
    </source>
</evidence>
<dbReference type="PANTHER" id="PTHR13504">
    <property type="entry name" value="FIDO DOMAIN-CONTAINING PROTEIN DDB_G0283145"/>
    <property type="match status" value="1"/>
</dbReference>
<feature type="domain" description="Fido" evidence="1">
    <location>
        <begin position="89"/>
        <end position="236"/>
    </location>
</feature>
<name>A0ABU3RTA6_9MICO</name>
<protein>
    <submittedName>
        <fullName evidence="2">Fic family protein</fullName>
    </submittedName>
</protein>
<dbReference type="InterPro" id="IPR040198">
    <property type="entry name" value="Fido_containing"/>
</dbReference>
<dbReference type="InterPro" id="IPR036597">
    <property type="entry name" value="Fido-like_dom_sf"/>
</dbReference>
<dbReference type="Proteomes" id="UP001256673">
    <property type="component" value="Unassembled WGS sequence"/>
</dbReference>
<dbReference type="Gene3D" id="1.10.3290.10">
    <property type="entry name" value="Fido-like domain"/>
    <property type="match status" value="1"/>
</dbReference>
<dbReference type="PANTHER" id="PTHR13504:SF38">
    <property type="entry name" value="FIDO DOMAIN-CONTAINING PROTEIN"/>
    <property type="match status" value="1"/>
</dbReference>
<proteinExistence type="predicted"/>
<evidence type="ECO:0000259" key="1">
    <source>
        <dbReference type="PROSITE" id="PS51459"/>
    </source>
</evidence>
<gene>
    <name evidence="2" type="ORF">RWH43_05155</name>
</gene>
<dbReference type="Pfam" id="PF02661">
    <property type="entry name" value="Fic"/>
    <property type="match status" value="1"/>
</dbReference>
<dbReference type="SUPFAM" id="SSF140931">
    <property type="entry name" value="Fic-like"/>
    <property type="match status" value="1"/>
</dbReference>
<comment type="caution">
    <text evidence="2">The sequence shown here is derived from an EMBL/GenBank/DDBJ whole genome shotgun (WGS) entry which is preliminary data.</text>
</comment>
<organism evidence="2 3">
    <name type="scientific">Microbacterium algihabitans</name>
    <dbReference type="NCBI Taxonomy" id="3075992"/>
    <lineage>
        <taxon>Bacteria</taxon>
        <taxon>Bacillati</taxon>
        <taxon>Actinomycetota</taxon>
        <taxon>Actinomycetes</taxon>
        <taxon>Micrococcales</taxon>
        <taxon>Microbacteriaceae</taxon>
        <taxon>Microbacterium</taxon>
    </lineage>
</organism>
<reference evidence="2 3" key="1">
    <citation type="submission" date="2023-09" db="EMBL/GenBank/DDBJ databases">
        <title>Microbacterium fusihabitans sp. nov., Microbacterium phycihabitans sp. nov., and Microbacterium cervinum sp. nov., isolated from dried seaweeds of beach.</title>
        <authorList>
            <person name="Lee S.D."/>
        </authorList>
    </citation>
    <scope>NUCLEOTIDE SEQUENCE [LARGE SCALE GENOMIC DNA]</scope>
    <source>
        <strain evidence="2 3">KSW2-21</strain>
    </source>
</reference>
<keyword evidence="3" id="KW-1185">Reference proteome</keyword>
<sequence length="346" mass="36881">MLDPEVLAAADEASHALARFDAEAAALVAPFPAILLRTESASSSEVENLTAGARQVALAEIGAARSENARLIVANTRAMDAAIALSADLDEDAVIAMQSALLRDTAPRFTGEWRDEQVWIGGGAVSPHDADFIPPHHERVPALMRDLMEFVDRTDVPVLAQAAIAHAQFETIHPFPDGNGRTGRALIHAMLHRGGLTRNLTVPVSAGLLRDPRVYFQALTDYRAGDVNAIVHTITEASFSAISNGRRLAADLIGIRERWNTSVTARPGSSTRRLMELLPSKPVVTAASIASDLGVSTVAAGTAINKLVAVGVLTQLGGGSRYRIWQSPEILDALDEFAARARRGRA</sequence>
<accession>A0ABU3RTA6</accession>
<dbReference type="EMBL" id="JAWDIU010000001">
    <property type="protein sequence ID" value="MDU0326143.1"/>
    <property type="molecule type" value="Genomic_DNA"/>
</dbReference>